<dbReference type="AlphaFoldDB" id="A0A2T7PXX8"/>
<proteinExistence type="predicted"/>
<feature type="transmembrane region" description="Helical" evidence="3">
    <location>
        <begin position="222"/>
        <end position="242"/>
    </location>
</feature>
<keyword evidence="6" id="KW-1185">Reference proteome</keyword>
<dbReference type="PROSITE" id="PS50192">
    <property type="entry name" value="T_SNARE"/>
    <property type="match status" value="1"/>
</dbReference>
<feature type="domain" description="T-SNARE coiled-coil homology" evidence="4">
    <location>
        <begin position="187"/>
        <end position="217"/>
    </location>
</feature>
<evidence type="ECO:0000313" key="6">
    <source>
        <dbReference type="Proteomes" id="UP000245119"/>
    </source>
</evidence>
<dbReference type="Pfam" id="PF26585">
    <property type="entry name" value="STX17_N"/>
    <property type="match status" value="1"/>
</dbReference>
<keyword evidence="3" id="KW-0812">Transmembrane</keyword>
<feature type="compositionally biased region" description="Polar residues" evidence="2">
    <location>
        <begin position="290"/>
        <end position="299"/>
    </location>
</feature>
<dbReference type="STRING" id="400727.A0A2T7PXX8"/>
<feature type="coiled-coil region" evidence="1">
    <location>
        <begin position="79"/>
        <end position="106"/>
    </location>
</feature>
<feature type="transmembrane region" description="Helical" evidence="3">
    <location>
        <begin position="248"/>
        <end position="267"/>
    </location>
</feature>
<evidence type="ECO:0000256" key="3">
    <source>
        <dbReference type="SAM" id="Phobius"/>
    </source>
</evidence>
<dbReference type="InterPro" id="IPR059001">
    <property type="entry name" value="STX17_N"/>
</dbReference>
<protein>
    <recommendedName>
        <fullName evidence="4">t-SNARE coiled-coil homology domain-containing protein</fullName>
    </recommendedName>
</protein>
<evidence type="ECO:0000256" key="1">
    <source>
        <dbReference type="SAM" id="Coils"/>
    </source>
</evidence>
<dbReference type="SUPFAM" id="SSF58038">
    <property type="entry name" value="SNARE fusion complex"/>
    <property type="match status" value="1"/>
</dbReference>
<dbReference type="Gene3D" id="1.20.5.110">
    <property type="match status" value="1"/>
</dbReference>
<dbReference type="EMBL" id="PZQS01000001">
    <property type="protein sequence ID" value="PVD38281.1"/>
    <property type="molecule type" value="Genomic_DNA"/>
</dbReference>
<feature type="compositionally biased region" description="Basic and acidic residues" evidence="2">
    <location>
        <begin position="322"/>
        <end position="334"/>
    </location>
</feature>
<dbReference type="InterPro" id="IPR000727">
    <property type="entry name" value="T_SNARE_dom"/>
</dbReference>
<sequence>MASLASLKRSESEETLLQAAQKAENKAGNVQKFPISRLRPSIQKFQTVLDIDLDRLLKHMHNIDKLTAAEDWVGLHKEQVNASRTVQQVQANLRELERARAQVYDDDIGQFDSQVQEVRIKSVAAVENFLKKSQVKDLTPDLPQVETKETSSKLAVADGFPVLHTNLQLHVVPENTPAAASWEELQEKQGEAVDRIEDNIETAHENVRAGTISLGSAAKYKAAIFPVAGALIGGVVAGPVGLIAGAKIGLAGALGGVAAGFAGGSVLKARHNKSVAMEMTNMEEREKANHTLQRSTSISEVPDRSSADGHGTQGSMLSRLVFGEHGKSKSLSED</sequence>
<reference evidence="5 6" key="1">
    <citation type="submission" date="2018-04" db="EMBL/GenBank/DDBJ databases">
        <title>The genome of golden apple snail Pomacea canaliculata provides insight into stress tolerance and invasive adaptation.</title>
        <authorList>
            <person name="Liu C."/>
            <person name="Liu B."/>
            <person name="Ren Y."/>
            <person name="Zhang Y."/>
            <person name="Wang H."/>
            <person name="Li S."/>
            <person name="Jiang F."/>
            <person name="Yin L."/>
            <person name="Zhang G."/>
            <person name="Qian W."/>
            <person name="Fan W."/>
        </authorList>
    </citation>
    <scope>NUCLEOTIDE SEQUENCE [LARGE SCALE GENOMIC DNA]</scope>
    <source>
        <strain evidence="5">SZHN2017</strain>
        <tissue evidence="5">Muscle</tissue>
    </source>
</reference>
<feature type="region of interest" description="Disordered" evidence="2">
    <location>
        <begin position="285"/>
        <end position="334"/>
    </location>
</feature>
<keyword evidence="3" id="KW-1133">Transmembrane helix</keyword>
<dbReference type="OrthoDB" id="10035606at2759"/>
<name>A0A2T7PXX8_POMCA</name>
<accession>A0A2T7PXX8</accession>
<evidence type="ECO:0000259" key="4">
    <source>
        <dbReference type="PROSITE" id="PS50192"/>
    </source>
</evidence>
<evidence type="ECO:0000313" key="5">
    <source>
        <dbReference type="EMBL" id="PVD38281.1"/>
    </source>
</evidence>
<evidence type="ECO:0000256" key="2">
    <source>
        <dbReference type="SAM" id="MobiDB-lite"/>
    </source>
</evidence>
<keyword evidence="3" id="KW-0472">Membrane</keyword>
<keyword evidence="1" id="KW-0175">Coiled coil</keyword>
<comment type="caution">
    <text evidence="5">The sequence shown here is derived from an EMBL/GenBank/DDBJ whole genome shotgun (WGS) entry which is preliminary data.</text>
</comment>
<organism evidence="5 6">
    <name type="scientific">Pomacea canaliculata</name>
    <name type="common">Golden apple snail</name>
    <dbReference type="NCBI Taxonomy" id="400727"/>
    <lineage>
        <taxon>Eukaryota</taxon>
        <taxon>Metazoa</taxon>
        <taxon>Spiralia</taxon>
        <taxon>Lophotrochozoa</taxon>
        <taxon>Mollusca</taxon>
        <taxon>Gastropoda</taxon>
        <taxon>Caenogastropoda</taxon>
        <taxon>Architaenioglossa</taxon>
        <taxon>Ampullarioidea</taxon>
        <taxon>Ampullariidae</taxon>
        <taxon>Pomacea</taxon>
    </lineage>
</organism>
<dbReference type="Proteomes" id="UP000245119">
    <property type="component" value="Linkage Group LG1"/>
</dbReference>
<gene>
    <name evidence="5" type="ORF">C0Q70_00892</name>
</gene>